<dbReference type="Proteomes" id="UP000000328">
    <property type="component" value="Chromosome"/>
</dbReference>
<feature type="chain" id="PRO_5002607495" description="Secreted protein" evidence="2">
    <location>
        <begin position="26"/>
        <end position="94"/>
    </location>
</feature>
<dbReference type="HOGENOM" id="CLU_2379918_0_0_11"/>
<evidence type="ECO:0008006" key="5">
    <source>
        <dbReference type="Google" id="ProtNLM"/>
    </source>
</evidence>
<dbReference type="PATRIC" id="fig|749927.5.peg.8384"/>
<organism evidence="3 4">
    <name type="scientific">Amycolatopsis mediterranei (strain U-32)</name>
    <dbReference type="NCBI Taxonomy" id="749927"/>
    <lineage>
        <taxon>Bacteria</taxon>
        <taxon>Bacillati</taxon>
        <taxon>Actinomycetota</taxon>
        <taxon>Actinomycetes</taxon>
        <taxon>Pseudonocardiales</taxon>
        <taxon>Pseudonocardiaceae</taxon>
        <taxon>Amycolatopsis</taxon>
    </lineage>
</organism>
<sequence length="94" mass="9547">MLRKFAVAAALACAALVVTAPVGSAATGPGSGGAPGTTAPAPGTAPKATTPYYYAWYTSQSAAQKVCNDKLGSGQWRACAVQAKSGLYYVWFNL</sequence>
<keyword evidence="2" id="KW-0732">Signal</keyword>
<protein>
    <recommendedName>
        <fullName evidence="5">Secreted protein</fullName>
    </recommendedName>
</protein>
<feature type="region of interest" description="Disordered" evidence="1">
    <location>
        <begin position="25"/>
        <end position="45"/>
    </location>
</feature>
<evidence type="ECO:0000256" key="2">
    <source>
        <dbReference type="SAM" id="SignalP"/>
    </source>
</evidence>
<accession>A0A0H3DGF2</accession>
<proteinExistence type="predicted"/>
<evidence type="ECO:0000313" key="3">
    <source>
        <dbReference type="EMBL" id="ADJ49771.1"/>
    </source>
</evidence>
<dbReference type="AlphaFoldDB" id="A0A0H3DGF2"/>
<dbReference type="GeneID" id="92875686"/>
<dbReference type="RefSeq" id="WP_013229802.1">
    <property type="nucleotide sequence ID" value="NC_014318.1"/>
</dbReference>
<name>A0A0H3DGF2_AMYMU</name>
<feature type="signal peptide" evidence="2">
    <location>
        <begin position="1"/>
        <end position="25"/>
    </location>
</feature>
<dbReference type="EMBL" id="CP002000">
    <property type="protein sequence ID" value="ADJ49771.1"/>
    <property type="molecule type" value="Genomic_DNA"/>
</dbReference>
<gene>
    <name evidence="3" type="ordered locus">AMED_8068</name>
</gene>
<feature type="compositionally biased region" description="Low complexity" evidence="1">
    <location>
        <begin position="36"/>
        <end position="45"/>
    </location>
</feature>
<dbReference type="KEGG" id="amd:AMED_8068"/>
<reference evidence="3 4" key="1">
    <citation type="journal article" date="2010" name="Cell Res.">
        <title>Complete genome sequence of the rifamycin SV-producing Amycolatopsis mediterranei U32 revealed its genetic characteristics in phylogeny and metabolism.</title>
        <authorList>
            <person name="Zhao W."/>
            <person name="Zhong Y."/>
            <person name="Yuan H."/>
            <person name="Wang J."/>
            <person name="Zheng H."/>
            <person name="Wang Y."/>
            <person name="Cen X."/>
            <person name="Xu F."/>
            <person name="Bai J."/>
            <person name="Han X."/>
            <person name="Lu G."/>
            <person name="Zhu Y."/>
            <person name="Shao Z."/>
            <person name="Yan H."/>
            <person name="Li C."/>
            <person name="Peng N."/>
            <person name="Zhang Z."/>
            <person name="Zhang Y."/>
            <person name="Lin W."/>
            <person name="Fan Y."/>
            <person name="Qin Z."/>
            <person name="Hu Y."/>
            <person name="Zhu B."/>
            <person name="Wang S."/>
            <person name="Ding X."/>
            <person name="Zhao G.P."/>
        </authorList>
    </citation>
    <scope>NUCLEOTIDE SEQUENCE [LARGE SCALE GENOMIC DNA]</scope>
    <source>
        <strain evidence="4">U-32</strain>
    </source>
</reference>
<evidence type="ECO:0000256" key="1">
    <source>
        <dbReference type="SAM" id="MobiDB-lite"/>
    </source>
</evidence>
<evidence type="ECO:0000313" key="4">
    <source>
        <dbReference type="Proteomes" id="UP000000328"/>
    </source>
</evidence>